<feature type="transmembrane region" description="Helical" evidence="6">
    <location>
        <begin position="182"/>
        <end position="200"/>
    </location>
</feature>
<dbReference type="PANTHER" id="PTHR33048">
    <property type="entry name" value="PTH11-LIKE INTEGRAL MEMBRANE PROTEIN (AFU_ORTHOLOGUE AFUA_5G11245)"/>
    <property type="match status" value="1"/>
</dbReference>
<dbReference type="GO" id="GO:0016020">
    <property type="term" value="C:membrane"/>
    <property type="evidence" value="ECO:0007669"/>
    <property type="project" value="UniProtKB-SubCell"/>
</dbReference>
<evidence type="ECO:0000256" key="1">
    <source>
        <dbReference type="ARBA" id="ARBA00004141"/>
    </source>
</evidence>
<keyword evidence="9" id="KW-1185">Reference proteome</keyword>
<comment type="caution">
    <text evidence="8">The sequence shown here is derived from an EMBL/GenBank/DDBJ whole genome shotgun (WGS) entry which is preliminary data.</text>
</comment>
<feature type="transmembrane region" description="Helical" evidence="6">
    <location>
        <begin position="150"/>
        <end position="170"/>
    </location>
</feature>
<proteinExistence type="inferred from homology"/>
<feature type="transmembrane region" description="Helical" evidence="6">
    <location>
        <begin position="12"/>
        <end position="36"/>
    </location>
</feature>
<evidence type="ECO:0000256" key="6">
    <source>
        <dbReference type="SAM" id="Phobius"/>
    </source>
</evidence>
<feature type="transmembrane region" description="Helical" evidence="6">
    <location>
        <begin position="56"/>
        <end position="77"/>
    </location>
</feature>
<comment type="subcellular location">
    <subcellularLocation>
        <location evidence="1">Membrane</location>
        <topology evidence="1">Multi-pass membrane protein</topology>
    </subcellularLocation>
</comment>
<dbReference type="AlphaFoldDB" id="A0A9W4UEH9"/>
<evidence type="ECO:0000256" key="5">
    <source>
        <dbReference type="ARBA" id="ARBA00038359"/>
    </source>
</evidence>
<comment type="similarity">
    <text evidence="5">Belongs to the SAT4 family.</text>
</comment>
<dbReference type="PANTHER" id="PTHR33048:SF47">
    <property type="entry name" value="INTEGRAL MEMBRANE PROTEIN-RELATED"/>
    <property type="match status" value="1"/>
</dbReference>
<keyword evidence="3 6" id="KW-1133">Transmembrane helix</keyword>
<dbReference type="OrthoDB" id="3529975at2759"/>
<dbReference type="Pfam" id="PF20684">
    <property type="entry name" value="Fung_rhodopsin"/>
    <property type="match status" value="1"/>
</dbReference>
<name>A0A9W4UEH9_9PLEO</name>
<feature type="transmembrane region" description="Helical" evidence="6">
    <location>
        <begin position="98"/>
        <end position="119"/>
    </location>
</feature>
<evidence type="ECO:0000256" key="2">
    <source>
        <dbReference type="ARBA" id="ARBA00022692"/>
    </source>
</evidence>
<evidence type="ECO:0000313" key="8">
    <source>
        <dbReference type="EMBL" id="CAI6334239.1"/>
    </source>
</evidence>
<dbReference type="InterPro" id="IPR049326">
    <property type="entry name" value="Rhodopsin_dom_fungi"/>
</dbReference>
<evidence type="ECO:0000256" key="3">
    <source>
        <dbReference type="ARBA" id="ARBA00022989"/>
    </source>
</evidence>
<dbReference type="InterPro" id="IPR052337">
    <property type="entry name" value="SAT4-like"/>
</dbReference>
<reference evidence="8" key="1">
    <citation type="submission" date="2023-01" db="EMBL/GenBank/DDBJ databases">
        <authorList>
            <person name="Van Ghelder C."/>
            <person name="Rancurel C."/>
        </authorList>
    </citation>
    <scope>NUCLEOTIDE SEQUENCE</scope>
    <source>
        <strain evidence="8">CNCM I-4278</strain>
    </source>
</reference>
<evidence type="ECO:0000256" key="4">
    <source>
        <dbReference type="ARBA" id="ARBA00023136"/>
    </source>
</evidence>
<evidence type="ECO:0000259" key="7">
    <source>
        <dbReference type="Pfam" id="PF20684"/>
    </source>
</evidence>
<keyword evidence="2 6" id="KW-0812">Transmembrane</keyword>
<evidence type="ECO:0000313" key="9">
    <source>
        <dbReference type="Proteomes" id="UP001152607"/>
    </source>
</evidence>
<protein>
    <recommendedName>
        <fullName evidence="7">Rhodopsin domain-containing protein</fullName>
    </recommendedName>
</protein>
<dbReference type="EMBL" id="CAOQHR010000004">
    <property type="protein sequence ID" value="CAI6334239.1"/>
    <property type="molecule type" value="Genomic_DNA"/>
</dbReference>
<dbReference type="Proteomes" id="UP001152607">
    <property type="component" value="Unassembled WGS sequence"/>
</dbReference>
<organism evidence="8 9">
    <name type="scientific">Periconia digitata</name>
    <dbReference type="NCBI Taxonomy" id="1303443"/>
    <lineage>
        <taxon>Eukaryota</taxon>
        <taxon>Fungi</taxon>
        <taxon>Dikarya</taxon>
        <taxon>Ascomycota</taxon>
        <taxon>Pezizomycotina</taxon>
        <taxon>Dothideomycetes</taxon>
        <taxon>Pleosporomycetidae</taxon>
        <taxon>Pleosporales</taxon>
        <taxon>Massarineae</taxon>
        <taxon>Periconiaceae</taxon>
        <taxon>Periconia</taxon>
    </lineage>
</organism>
<keyword evidence="4 6" id="KW-0472">Membrane</keyword>
<feature type="domain" description="Rhodopsin" evidence="7">
    <location>
        <begin position="80"/>
        <end position="348"/>
    </location>
</feature>
<sequence length="371" mass="41536">MNLICSGTVHNLLLLMVVDGIASATYSISFFIGTYPHTTVMQAIPDDILPKTDNQVQSRGTTLVATCVLFIVLDTVFVGLRHYARRYLKSMPFASDDLLVLLAWLTHIGVCVVVIIMVYDAGIGHLGKGDIWTDPIRFVAWSKSIYALQMLYFSAVALPKISICLLYLSIFDRKSTRLATHLILWVLVVNWVVWIVVTLLQCRPIAYQWNKNIPGGRCVSLLAIYKASGAPNIATDVAILVLPMKMALQLHLSWSRKLGVLVVFWTASIPSSKTHFVSIIWSSFSYMDSERADYGNEFSGIVASCIRMACFFQSDRSFVGRIDTYLWTVIEPGMYLAAVCFVRLRPMVALARGKMHITNICSSRLRSSSWV</sequence>
<gene>
    <name evidence="8" type="ORF">PDIGIT_LOCUS7295</name>
</gene>
<accession>A0A9W4UEH9</accession>